<name>A0ABS5FMM6_9BRAD</name>
<feature type="compositionally biased region" description="Basic and acidic residues" evidence="1">
    <location>
        <begin position="61"/>
        <end position="77"/>
    </location>
</feature>
<gene>
    <name evidence="3" type="ORF">JQ615_19520</name>
</gene>
<feature type="region of interest" description="Disordered" evidence="1">
    <location>
        <begin position="20"/>
        <end position="77"/>
    </location>
</feature>
<organism evidence="3 4">
    <name type="scientific">Bradyrhizobium jicamae</name>
    <dbReference type="NCBI Taxonomy" id="280332"/>
    <lineage>
        <taxon>Bacteria</taxon>
        <taxon>Pseudomonadati</taxon>
        <taxon>Pseudomonadota</taxon>
        <taxon>Alphaproteobacteria</taxon>
        <taxon>Hyphomicrobiales</taxon>
        <taxon>Nitrobacteraceae</taxon>
        <taxon>Bradyrhizobium</taxon>
    </lineage>
</organism>
<dbReference type="RefSeq" id="WP_212397890.1">
    <property type="nucleotide sequence ID" value="NZ_JAFCJH010000019.1"/>
</dbReference>
<keyword evidence="4" id="KW-1185">Reference proteome</keyword>
<evidence type="ECO:0000313" key="4">
    <source>
        <dbReference type="Proteomes" id="UP001315278"/>
    </source>
</evidence>
<dbReference type="Proteomes" id="UP001315278">
    <property type="component" value="Unassembled WGS sequence"/>
</dbReference>
<protein>
    <submittedName>
        <fullName evidence="3">Uncharacterized protein</fullName>
    </submittedName>
</protein>
<reference evidence="4" key="1">
    <citation type="journal article" date="2021" name="ISME J.">
        <title>Evolutionary origin and ecological implication of a unique nif island in free-living Bradyrhizobium lineages.</title>
        <authorList>
            <person name="Tao J."/>
        </authorList>
    </citation>
    <scope>NUCLEOTIDE SEQUENCE [LARGE SCALE GENOMIC DNA]</scope>
    <source>
        <strain evidence="4">SZCCT0434</strain>
    </source>
</reference>
<feature type="chain" id="PRO_5046820104" evidence="2">
    <location>
        <begin position="20"/>
        <end position="77"/>
    </location>
</feature>
<evidence type="ECO:0000313" key="3">
    <source>
        <dbReference type="EMBL" id="MBR0797581.1"/>
    </source>
</evidence>
<keyword evidence="2" id="KW-0732">Signal</keyword>
<sequence>MRSVLALGILIVLCVSANAATERHPRTRQPAARPRPPADTISTPSGATATPRFAVPGWSDEATRKWMDESTHYGEGD</sequence>
<dbReference type="EMBL" id="JAFCJH010000019">
    <property type="protein sequence ID" value="MBR0797581.1"/>
    <property type="molecule type" value="Genomic_DNA"/>
</dbReference>
<feature type="signal peptide" evidence="2">
    <location>
        <begin position="1"/>
        <end position="19"/>
    </location>
</feature>
<evidence type="ECO:0000256" key="1">
    <source>
        <dbReference type="SAM" id="MobiDB-lite"/>
    </source>
</evidence>
<accession>A0ABS5FMM6</accession>
<comment type="caution">
    <text evidence="3">The sequence shown here is derived from an EMBL/GenBank/DDBJ whole genome shotgun (WGS) entry which is preliminary data.</text>
</comment>
<evidence type="ECO:0000256" key="2">
    <source>
        <dbReference type="SAM" id="SignalP"/>
    </source>
</evidence>
<proteinExistence type="predicted"/>